<dbReference type="GO" id="GO:0003677">
    <property type="term" value="F:DNA binding"/>
    <property type="evidence" value="ECO:0007669"/>
    <property type="project" value="UniProtKB-KW"/>
</dbReference>
<dbReference type="InterPro" id="IPR004868">
    <property type="entry name" value="DNA-dir_DNA_pol_B_mt/vir"/>
</dbReference>
<sequence length="563" mass="66025">MQILIITPGGESISVKPVNYKSTDFTVYYKGNKEILLFNDTLTKTDKFKRSFNSGEIIFFDQNNPFFMFNDNIGKPKYKLDSEGNPKLIKDGDGNLTTNRLDIIKPFKKPKLNKMPSKEEEMDIDKNDPLQIIRPKFNITTFDIETYLEDNVFKILAICFGRAHFQNQFYIADYPTLDDLLKAAFDKLFTKEFNRTHLYIHNGSKFDLIFLVKYLLSRSDITINPIYKDGKFISLNIKYGADEKGNYQYSLNIRDSMLLLLSSLSKLGKAFNVEIQKDVFPYYFPNKDNLNYKGDVPAYEFFDSSKVTLEDYNEYVKRFQGRKWSLKYETLNYCSRDCMSLYQILKSFCNLIFDKFEVNVLKAPTLPSLAFRIFRSKFLPKSLEIPLLSRRVYNDLVQGYFGGHVDMYIPKGPIYPQGKDVSVNKFKLLNIAKMVTHTSIDFIKTLFKTVKHYDINSLYPSVMLKYKYPTDIIGYFIGDITLIQDYAHLYKNNFGFYKVKVEAPDSIKHPLLPIRNQGTCIFPTGTWTGWYFSEEIKNCEKYGYQFEIRPSGGWLYFQIWFYF</sequence>
<organism evidence="11">
    <name type="scientific">Porodaedalea pini</name>
    <dbReference type="NCBI Taxonomy" id="108901"/>
    <lineage>
        <taxon>Eukaryota</taxon>
        <taxon>Fungi</taxon>
        <taxon>Dikarya</taxon>
        <taxon>Basidiomycota</taxon>
        <taxon>Agaricomycotina</taxon>
        <taxon>Agaricomycetes</taxon>
        <taxon>Hymenochaetales</taxon>
        <taxon>Hymenochaetaceae</taxon>
        <taxon>Porodaedalea</taxon>
    </lineage>
</organism>
<feature type="domain" description="DNA-directed DNA polymerase family B mitochondria/virus" evidence="10">
    <location>
        <begin position="444"/>
        <end position="548"/>
    </location>
</feature>
<dbReference type="InterPro" id="IPR012337">
    <property type="entry name" value="RNaseH-like_sf"/>
</dbReference>
<gene>
    <name evidence="11" type="ORF">PPIT_000049</name>
</gene>
<keyword evidence="8" id="KW-0238">DNA-binding</keyword>
<evidence type="ECO:0000256" key="3">
    <source>
        <dbReference type="ARBA" id="ARBA00014385"/>
    </source>
</evidence>
<evidence type="ECO:0000256" key="7">
    <source>
        <dbReference type="ARBA" id="ARBA00022932"/>
    </source>
</evidence>
<evidence type="ECO:0000313" key="11">
    <source>
        <dbReference type="EMBL" id="QEG56930.1"/>
    </source>
</evidence>
<proteinExistence type="inferred from homology"/>
<dbReference type="Pfam" id="PF03175">
    <property type="entry name" value="DNA_pol_B_2"/>
    <property type="match status" value="2"/>
</dbReference>
<evidence type="ECO:0000256" key="5">
    <source>
        <dbReference type="ARBA" id="ARBA00022695"/>
    </source>
</evidence>
<dbReference type="EC" id="2.7.7.7" evidence="2"/>
<evidence type="ECO:0000256" key="4">
    <source>
        <dbReference type="ARBA" id="ARBA00022679"/>
    </source>
</evidence>
<comment type="catalytic activity">
    <reaction evidence="9">
        <text>DNA(n) + a 2'-deoxyribonucleoside 5'-triphosphate = DNA(n+1) + diphosphate</text>
        <dbReference type="Rhea" id="RHEA:22508"/>
        <dbReference type="Rhea" id="RHEA-COMP:17339"/>
        <dbReference type="Rhea" id="RHEA-COMP:17340"/>
        <dbReference type="ChEBI" id="CHEBI:33019"/>
        <dbReference type="ChEBI" id="CHEBI:61560"/>
        <dbReference type="ChEBI" id="CHEBI:173112"/>
        <dbReference type="EC" id="2.7.7.7"/>
    </reaction>
</comment>
<evidence type="ECO:0000256" key="6">
    <source>
        <dbReference type="ARBA" id="ARBA00022705"/>
    </source>
</evidence>
<dbReference type="PANTHER" id="PTHR33568">
    <property type="entry name" value="DNA POLYMERASE"/>
    <property type="match status" value="1"/>
</dbReference>
<comment type="similarity">
    <text evidence="1">Belongs to the DNA polymerase type-B family.</text>
</comment>
<protein>
    <recommendedName>
        <fullName evidence="3">Probable DNA polymerase</fullName>
        <ecNumber evidence="2">2.7.7.7</ecNumber>
    </recommendedName>
</protein>
<name>A0A5B9RCQ5_9AGAM</name>
<geneLocation type="mitochondrion" evidence="11"/>
<evidence type="ECO:0000256" key="1">
    <source>
        <dbReference type="ARBA" id="ARBA00005755"/>
    </source>
</evidence>
<dbReference type="GO" id="GO:0003887">
    <property type="term" value="F:DNA-directed DNA polymerase activity"/>
    <property type="evidence" value="ECO:0007669"/>
    <property type="project" value="UniProtKB-KW"/>
</dbReference>
<reference evidence="11" key="1">
    <citation type="journal article" date="2019" name="Genome Biol. Evol.">
        <title>Evidence of extensive intraspecific noncoding reshuffling in a 169-kb mitochondrial genome of a basidiomycetous fungus.</title>
        <authorList>
            <person name="Lee H.H."/>
            <person name="Ke H.M."/>
            <person name="Lin C.I."/>
            <person name="Lee T.J."/>
            <person name="Chung C.L."/>
            <person name="Tsai I.J."/>
        </authorList>
    </citation>
    <scope>NUCLEOTIDE SEQUENCE</scope>
    <source>
        <strain evidence="11">BCRC 35384</strain>
    </source>
</reference>
<evidence type="ECO:0000256" key="2">
    <source>
        <dbReference type="ARBA" id="ARBA00012417"/>
    </source>
</evidence>
<dbReference type="SUPFAM" id="SSF56672">
    <property type="entry name" value="DNA/RNA polymerases"/>
    <property type="match status" value="1"/>
</dbReference>
<keyword evidence="5" id="KW-0548">Nucleotidyltransferase</keyword>
<dbReference type="SUPFAM" id="SSF53098">
    <property type="entry name" value="Ribonuclease H-like"/>
    <property type="match status" value="1"/>
</dbReference>
<dbReference type="PANTHER" id="PTHR33568:SF3">
    <property type="entry name" value="DNA-DIRECTED DNA POLYMERASE"/>
    <property type="match status" value="1"/>
</dbReference>
<dbReference type="InterPro" id="IPR036397">
    <property type="entry name" value="RNaseH_sf"/>
</dbReference>
<reference evidence="11" key="2">
    <citation type="submission" date="2019-03" db="EMBL/GenBank/DDBJ databases">
        <authorList>
            <person name="Lee H.-H."/>
            <person name="Tsai I.J."/>
        </authorList>
    </citation>
    <scope>NUCLEOTIDE SEQUENCE</scope>
    <source>
        <strain evidence="11">BCRC 35384</strain>
    </source>
</reference>
<dbReference type="AlphaFoldDB" id="A0A5B9RCQ5"/>
<dbReference type="GO" id="GO:0000166">
    <property type="term" value="F:nucleotide binding"/>
    <property type="evidence" value="ECO:0007669"/>
    <property type="project" value="InterPro"/>
</dbReference>
<keyword evidence="6" id="KW-0235">DNA replication</keyword>
<evidence type="ECO:0000259" key="10">
    <source>
        <dbReference type="Pfam" id="PF03175"/>
    </source>
</evidence>
<dbReference type="InterPro" id="IPR043502">
    <property type="entry name" value="DNA/RNA_pol_sf"/>
</dbReference>
<keyword evidence="4" id="KW-0808">Transferase</keyword>
<accession>A0A5B9RCQ5</accession>
<keyword evidence="7" id="KW-0239">DNA-directed DNA polymerase</keyword>
<dbReference type="GO" id="GO:0006260">
    <property type="term" value="P:DNA replication"/>
    <property type="evidence" value="ECO:0007669"/>
    <property type="project" value="UniProtKB-KW"/>
</dbReference>
<keyword evidence="11" id="KW-0496">Mitochondrion</keyword>
<evidence type="ECO:0000256" key="9">
    <source>
        <dbReference type="ARBA" id="ARBA00049244"/>
    </source>
</evidence>
<evidence type="ECO:0000256" key="8">
    <source>
        <dbReference type="ARBA" id="ARBA00023125"/>
    </source>
</evidence>
<dbReference type="EMBL" id="MK623257">
    <property type="protein sequence ID" value="QEG56930.1"/>
    <property type="molecule type" value="Genomic_DNA"/>
</dbReference>
<dbReference type="Gene3D" id="3.30.420.10">
    <property type="entry name" value="Ribonuclease H-like superfamily/Ribonuclease H"/>
    <property type="match status" value="1"/>
</dbReference>
<feature type="domain" description="DNA-directed DNA polymerase family B mitochondria/virus" evidence="10">
    <location>
        <begin position="197"/>
        <end position="411"/>
    </location>
</feature>